<dbReference type="PANTHER" id="PTHR43248:SF25">
    <property type="entry name" value="AB HYDROLASE-1 DOMAIN-CONTAINING PROTEIN-RELATED"/>
    <property type="match status" value="1"/>
</dbReference>
<feature type="domain" description="AB hydrolase-1" evidence="3">
    <location>
        <begin position="136"/>
        <end position="352"/>
    </location>
</feature>
<evidence type="ECO:0000313" key="5">
    <source>
        <dbReference type="EMBL" id="RDW65161.1"/>
    </source>
</evidence>
<dbReference type="PANTHER" id="PTHR43248">
    <property type="entry name" value="2-SUCCINYL-6-HYDROXY-2,4-CYCLOHEXADIENE-1-CARBOXYLATE SYNTHASE"/>
    <property type="match status" value="1"/>
</dbReference>
<dbReference type="Gene3D" id="3.40.50.1820">
    <property type="entry name" value="alpha/beta hydrolase"/>
    <property type="match status" value="2"/>
</dbReference>
<evidence type="ECO:0008006" key="7">
    <source>
        <dbReference type="Google" id="ProtNLM"/>
    </source>
</evidence>
<name>A0A3D8QTZ8_9HELO</name>
<dbReference type="Pfam" id="PF08386">
    <property type="entry name" value="Abhydrolase_4"/>
    <property type="match status" value="1"/>
</dbReference>
<comment type="similarity">
    <text evidence="1">Belongs to the peptidase S33 family.</text>
</comment>
<dbReference type="InterPro" id="IPR013595">
    <property type="entry name" value="Pept_S33_TAP-like_C"/>
</dbReference>
<dbReference type="Proteomes" id="UP000256328">
    <property type="component" value="Unassembled WGS sequence"/>
</dbReference>
<dbReference type="EMBL" id="PDLN01000015">
    <property type="protein sequence ID" value="RDW65161.1"/>
    <property type="molecule type" value="Genomic_DNA"/>
</dbReference>
<dbReference type="AlphaFoldDB" id="A0A3D8QTZ8"/>
<dbReference type="GO" id="GO:0016787">
    <property type="term" value="F:hydrolase activity"/>
    <property type="evidence" value="ECO:0007669"/>
    <property type="project" value="UniProtKB-KW"/>
</dbReference>
<evidence type="ECO:0000259" key="3">
    <source>
        <dbReference type="Pfam" id="PF00561"/>
    </source>
</evidence>
<evidence type="ECO:0000259" key="4">
    <source>
        <dbReference type="Pfam" id="PF08386"/>
    </source>
</evidence>
<reference evidence="5 6" key="1">
    <citation type="journal article" date="2018" name="IMA Fungus">
        <title>IMA Genome-F 9: Draft genome sequence of Annulohypoxylon stygium, Aspergillus mulundensis, Berkeleyomyces basicola (syn. Thielaviopsis basicola), Ceratocystis smalleyi, two Cercospora beticola strains, Coleophoma cylindrospora, Fusarium fracticaudum, Phialophora cf. hyalina, and Morchella septimelata.</title>
        <authorList>
            <person name="Wingfield B.D."/>
            <person name="Bills G.F."/>
            <person name="Dong Y."/>
            <person name="Huang W."/>
            <person name="Nel W.J."/>
            <person name="Swalarsk-Parry B.S."/>
            <person name="Vaghefi N."/>
            <person name="Wilken P.M."/>
            <person name="An Z."/>
            <person name="de Beer Z.W."/>
            <person name="De Vos L."/>
            <person name="Chen L."/>
            <person name="Duong T.A."/>
            <person name="Gao Y."/>
            <person name="Hammerbacher A."/>
            <person name="Kikkert J.R."/>
            <person name="Li Y."/>
            <person name="Li H."/>
            <person name="Li K."/>
            <person name="Li Q."/>
            <person name="Liu X."/>
            <person name="Ma X."/>
            <person name="Naidoo K."/>
            <person name="Pethybridge S.J."/>
            <person name="Sun J."/>
            <person name="Steenkamp E.T."/>
            <person name="van der Nest M.A."/>
            <person name="van Wyk S."/>
            <person name="Wingfield M.J."/>
            <person name="Xiong C."/>
            <person name="Yue Q."/>
            <person name="Zhang X."/>
        </authorList>
    </citation>
    <scope>NUCLEOTIDE SEQUENCE [LARGE SCALE GENOMIC DNA]</scope>
    <source>
        <strain evidence="5 6">BP5796</strain>
    </source>
</reference>
<dbReference type="OrthoDB" id="425534at2759"/>
<dbReference type="Pfam" id="PF00561">
    <property type="entry name" value="Abhydrolase_1"/>
    <property type="match status" value="1"/>
</dbReference>
<dbReference type="InterPro" id="IPR051601">
    <property type="entry name" value="Serine_prot/Carboxylest_S33"/>
</dbReference>
<comment type="caution">
    <text evidence="5">The sequence shown here is derived from an EMBL/GenBank/DDBJ whole genome shotgun (WGS) entry which is preliminary data.</text>
</comment>
<evidence type="ECO:0000256" key="1">
    <source>
        <dbReference type="ARBA" id="ARBA00010088"/>
    </source>
</evidence>
<evidence type="ECO:0000313" key="6">
    <source>
        <dbReference type="Proteomes" id="UP000256328"/>
    </source>
</evidence>
<organism evidence="5 6">
    <name type="scientific">Coleophoma crateriformis</name>
    <dbReference type="NCBI Taxonomy" id="565419"/>
    <lineage>
        <taxon>Eukaryota</taxon>
        <taxon>Fungi</taxon>
        <taxon>Dikarya</taxon>
        <taxon>Ascomycota</taxon>
        <taxon>Pezizomycotina</taxon>
        <taxon>Leotiomycetes</taxon>
        <taxon>Helotiales</taxon>
        <taxon>Dermateaceae</taxon>
        <taxon>Coleophoma</taxon>
    </lineage>
</organism>
<protein>
    <recommendedName>
        <fullName evidence="7">Peptidase S33 tripeptidyl aminopeptidase-like C-terminal domain-containing protein</fullName>
    </recommendedName>
</protein>
<feature type="domain" description="Peptidase S33 tripeptidyl aminopeptidase-like C-terminal" evidence="4">
    <location>
        <begin position="530"/>
        <end position="628"/>
    </location>
</feature>
<gene>
    <name evidence="5" type="ORF">BP5796_09853</name>
</gene>
<accession>A0A3D8QTZ8</accession>
<keyword evidence="6" id="KW-1185">Reference proteome</keyword>
<dbReference type="InterPro" id="IPR029058">
    <property type="entry name" value="AB_hydrolase_fold"/>
</dbReference>
<keyword evidence="2" id="KW-0378">Hydrolase</keyword>
<proteinExistence type="inferred from homology"/>
<dbReference type="InterPro" id="IPR000073">
    <property type="entry name" value="AB_hydrolase_1"/>
</dbReference>
<sequence>MVMVTRKIGTISPTVSASDKVGISRSTWLRSLAVSSAAIFLIFKSISIAPIFSPSTDVGTMSKKTPIVTASKGFKWENISPSKELLYHDCFGKLQCARLEVPLDYKRTDGKGLKVAVALIRQPAKVPVTDPRYGGAVIIEPGGPGGSGVDQLLRAGSEIQSIVSSHIEPEIASFNSENKYYDIIGFDPRGVNNTTPGVRCFPDALVAQNWKLQSETIGIFGSTPGALPRLWERSQALSRGCSEALMEEVNGERVAEHLNTIPVVEDMVHMIERHGQWREKQALATQDAYAQVYGTETTKAMLDRTKWSKGKEMLYYWGFSYGTVIGTTFAAMHPERVARVVVDGVVDADDHYHGTKANNLWDADSILSQFFIYCSEAGPAKCSFYTPGGPKAIQAIYDELISNIYKHPVVVPGSATHGPEIITWSDIKSVQSPSLYQPLHRFPHFSMLLSDLVTGNGSKFAEYKQHKYGPICSAADCGSEHNTCSPGHLPLATPEAYSAILCTDSSRLGDVSKEEFEAYVQRMTNQSASFGAVWAHNRLGCVGWNVTAKWSLNHSIAAIKTAHPVIFIGNTFDPVTPIRNAHKMSSQFPGSVVIEHRAEGHCSLAAPSLCTMRHIRNYFQTGATPTSDDGSSGASCETDLKPLVDAVPNEWSSYPESIDVLAFAHSEAELQDIRDLKILLRASKRFAESSVAI</sequence>
<evidence type="ECO:0000256" key="2">
    <source>
        <dbReference type="ARBA" id="ARBA00022801"/>
    </source>
</evidence>
<dbReference type="SUPFAM" id="SSF53474">
    <property type="entry name" value="alpha/beta-Hydrolases"/>
    <property type="match status" value="1"/>
</dbReference>